<dbReference type="PROSITE" id="PS50835">
    <property type="entry name" value="IG_LIKE"/>
    <property type="match status" value="1"/>
</dbReference>
<feature type="chain" id="PRO_5045942210" evidence="3">
    <location>
        <begin position="36"/>
        <end position="660"/>
    </location>
</feature>
<evidence type="ECO:0000259" key="4">
    <source>
        <dbReference type="PROSITE" id="PS50835"/>
    </source>
</evidence>
<feature type="compositionally biased region" description="Low complexity" evidence="1">
    <location>
        <begin position="470"/>
        <end position="486"/>
    </location>
</feature>
<dbReference type="GeneID" id="101862488"/>
<dbReference type="Proteomes" id="UP000694888">
    <property type="component" value="Unplaced"/>
</dbReference>
<evidence type="ECO:0000256" key="1">
    <source>
        <dbReference type="SAM" id="MobiDB-lite"/>
    </source>
</evidence>
<feature type="region of interest" description="Disordered" evidence="1">
    <location>
        <begin position="40"/>
        <end position="71"/>
    </location>
</feature>
<organism evidence="5 6">
    <name type="scientific">Aplysia californica</name>
    <name type="common">California sea hare</name>
    <dbReference type="NCBI Taxonomy" id="6500"/>
    <lineage>
        <taxon>Eukaryota</taxon>
        <taxon>Metazoa</taxon>
        <taxon>Spiralia</taxon>
        <taxon>Lophotrochozoa</taxon>
        <taxon>Mollusca</taxon>
        <taxon>Gastropoda</taxon>
        <taxon>Heterobranchia</taxon>
        <taxon>Euthyneura</taxon>
        <taxon>Tectipleura</taxon>
        <taxon>Aplysiida</taxon>
        <taxon>Aplysioidea</taxon>
        <taxon>Aplysiidae</taxon>
        <taxon>Aplysia</taxon>
    </lineage>
</organism>
<feature type="domain" description="Ig-like" evidence="4">
    <location>
        <begin position="227"/>
        <end position="342"/>
    </location>
</feature>
<keyword evidence="5" id="KW-1185">Reference proteome</keyword>
<feature type="compositionally biased region" description="Low complexity" evidence="1">
    <location>
        <begin position="612"/>
        <end position="628"/>
    </location>
</feature>
<feature type="region of interest" description="Disordered" evidence="1">
    <location>
        <begin position="467"/>
        <end position="497"/>
    </location>
</feature>
<dbReference type="InterPro" id="IPR007110">
    <property type="entry name" value="Ig-like_dom"/>
</dbReference>
<keyword evidence="3" id="KW-0732">Signal</keyword>
<sequence length="660" mass="73094">MPSRPPPSFSSRPGLSFGLSVLMVLSSFFFDPSITQDGDASLQRLSNPPTSPLTTITSAPSGNRPGNVALPVPREYDTHRLYKVTEGLKIQITCRVPWAKASLARGQGQGQLSTLTLWKLSTVRLRQHTQKRRGGHEAGGDVSGVDGHVLARFSSTSLPGNWTVREPVHWVVAVRKDPPKVSLTKPVAKCSDSAQYLCMAIYSLTAGGVIKQQQLTKVKVIARLMRPKLTHLQSMDKRSLTLTETFTCQIIGPESITWSWRKDCLQMGRVFHRHYSAHSDNVTVDTHEKMAAGVKADCSRFESASTLNTGRVVLGQVCNVTCIVTALPVPNDTSRMTQRTRTWIGLTHSRTGSARSRYTNHELYTPPEVLSMGVGLGAATVIMVLSVACVCVCCDDPKKQMRRKLKFFEYQRQRERQCRKLGVELAHRLLQAQTLTKAGTTAQPFPSTLGPRVVIGSRRQAALYGSTKRPYPSSAPPGAAAVKPVPNSSRNQPLAPASNAVQTWNWLSGKSVVDGFKNISGSGQPWGFGKFYRLDASMFTSADDNLIDQNNGGSFVAASPRKEERIVGNRIGVAYPNIWEPEDSGVSEKHQEGGYSGIATSLPIHSPQWNRQQQLKQQQQQQKQQQKQKQQHQRQSPRNEKNVPPSYKPHVHRYCRTDRF</sequence>
<feature type="transmembrane region" description="Helical" evidence="2">
    <location>
        <begin position="369"/>
        <end position="394"/>
    </location>
</feature>
<evidence type="ECO:0000313" key="5">
    <source>
        <dbReference type="Proteomes" id="UP000694888"/>
    </source>
</evidence>
<dbReference type="RefSeq" id="XP_012935989.1">
    <property type="nucleotide sequence ID" value="XM_013080535.1"/>
</dbReference>
<feature type="region of interest" description="Disordered" evidence="1">
    <location>
        <begin position="582"/>
        <end position="660"/>
    </location>
</feature>
<evidence type="ECO:0000256" key="2">
    <source>
        <dbReference type="SAM" id="Phobius"/>
    </source>
</evidence>
<keyword evidence="2" id="KW-0472">Membrane</keyword>
<keyword evidence="2" id="KW-0812">Transmembrane</keyword>
<accession>A0ABM0ZWJ8</accession>
<feature type="compositionally biased region" description="Polar residues" evidence="1">
    <location>
        <begin position="40"/>
        <end position="61"/>
    </location>
</feature>
<feature type="signal peptide" evidence="3">
    <location>
        <begin position="1"/>
        <end position="35"/>
    </location>
</feature>
<proteinExistence type="predicted"/>
<evidence type="ECO:0000256" key="3">
    <source>
        <dbReference type="SAM" id="SignalP"/>
    </source>
</evidence>
<evidence type="ECO:0000313" key="6">
    <source>
        <dbReference type="RefSeq" id="XP_012935989.1"/>
    </source>
</evidence>
<keyword evidence="2" id="KW-1133">Transmembrane helix</keyword>
<protein>
    <submittedName>
        <fullName evidence="6">Uncharacterized protein LOC101862488 isoform X1</fullName>
    </submittedName>
</protein>
<name>A0ABM0ZWJ8_APLCA</name>
<gene>
    <name evidence="6" type="primary">LOC101862488</name>
</gene>
<reference evidence="6" key="1">
    <citation type="submission" date="2025-08" db="UniProtKB">
        <authorList>
            <consortium name="RefSeq"/>
        </authorList>
    </citation>
    <scope>IDENTIFICATION</scope>
</reference>